<dbReference type="PANTHER" id="PTHR35402">
    <property type="entry name" value="INTEGRAL MEMBRANE PROTEIN-RELATED"/>
    <property type="match status" value="1"/>
</dbReference>
<dbReference type="AlphaFoldDB" id="A0A382UBI3"/>
<dbReference type="PANTHER" id="PTHR35402:SF2">
    <property type="entry name" value="FLAGELLA ACCESSORY PROTEIN J"/>
    <property type="match status" value="1"/>
</dbReference>
<feature type="transmembrane region" description="Helical" evidence="1">
    <location>
        <begin position="117"/>
        <end position="137"/>
    </location>
</feature>
<dbReference type="EMBL" id="UINC01142958">
    <property type="protein sequence ID" value="SVD31603.1"/>
    <property type="molecule type" value="Genomic_DNA"/>
</dbReference>
<name>A0A382UBI3_9ZZZZ</name>
<feature type="non-terminal residue" evidence="2">
    <location>
        <position position="188"/>
    </location>
</feature>
<evidence type="ECO:0008006" key="3">
    <source>
        <dbReference type="Google" id="ProtNLM"/>
    </source>
</evidence>
<evidence type="ECO:0000256" key="1">
    <source>
        <dbReference type="SAM" id="Phobius"/>
    </source>
</evidence>
<accession>A0A382UBI3</accession>
<keyword evidence="1" id="KW-0812">Transmembrane</keyword>
<reference evidence="2" key="1">
    <citation type="submission" date="2018-05" db="EMBL/GenBank/DDBJ databases">
        <authorList>
            <person name="Lanie J.A."/>
            <person name="Ng W.-L."/>
            <person name="Kazmierczak K.M."/>
            <person name="Andrzejewski T.M."/>
            <person name="Davidsen T.M."/>
            <person name="Wayne K.J."/>
            <person name="Tettelin H."/>
            <person name="Glass J.I."/>
            <person name="Rusch D."/>
            <person name="Podicherti R."/>
            <person name="Tsui H.-C.T."/>
            <person name="Winkler M.E."/>
        </authorList>
    </citation>
    <scope>NUCLEOTIDE SEQUENCE</scope>
</reference>
<sequence length="188" mass="20765">MLKLRTAIFFEYIHVLAARVGLEYSEAFRLVAGRASASSVKSLLLRFAAALGSGESEQEFIEQETRLEGERYGNEYERSVENLKKWSDAYSAILVSVSLIMVVSLVSTLLGSLDANFVVLMAVTLFCVTSIGVFLIYKVAPFESFTYDSIDGRPEPRRRSRICLYVGVPIGLVLALFLGQGFEIITGA</sequence>
<feature type="transmembrane region" description="Helical" evidence="1">
    <location>
        <begin position="162"/>
        <end position="182"/>
    </location>
</feature>
<feature type="transmembrane region" description="Helical" evidence="1">
    <location>
        <begin position="89"/>
        <end position="111"/>
    </location>
</feature>
<proteinExistence type="predicted"/>
<gene>
    <name evidence="2" type="ORF">METZ01_LOCUS384457</name>
</gene>
<keyword evidence="1" id="KW-0472">Membrane</keyword>
<organism evidence="2">
    <name type="scientific">marine metagenome</name>
    <dbReference type="NCBI Taxonomy" id="408172"/>
    <lineage>
        <taxon>unclassified sequences</taxon>
        <taxon>metagenomes</taxon>
        <taxon>ecological metagenomes</taxon>
    </lineage>
</organism>
<dbReference type="InterPro" id="IPR056569">
    <property type="entry name" value="ArlJ-like"/>
</dbReference>
<keyword evidence="1" id="KW-1133">Transmembrane helix</keyword>
<evidence type="ECO:0000313" key="2">
    <source>
        <dbReference type="EMBL" id="SVD31603.1"/>
    </source>
</evidence>
<protein>
    <recommendedName>
        <fullName evidence="3">Type II secretion system protein GspF domain-containing protein</fullName>
    </recommendedName>
</protein>